<dbReference type="InterPro" id="IPR023346">
    <property type="entry name" value="Lysozyme-like_dom_sf"/>
</dbReference>
<reference evidence="2 3" key="1">
    <citation type="submission" date="2015-10" db="EMBL/GenBank/DDBJ databases">
        <title>Mycobacterium gordonae draft genome assembly.</title>
        <authorList>
            <person name="Ustinova V."/>
            <person name="Smirnova T."/>
            <person name="Blagodatskikh K."/>
            <person name="Varlamov D."/>
            <person name="Larionova E."/>
            <person name="Chernousova L."/>
        </authorList>
    </citation>
    <scope>NUCLEOTIDE SEQUENCE [LARGE SCALE GENOMIC DNA]</scope>
    <source>
        <strain evidence="2 3">CTRI 14-8773</strain>
    </source>
</reference>
<evidence type="ECO:0000259" key="1">
    <source>
        <dbReference type="Pfam" id="PF01464"/>
    </source>
</evidence>
<feature type="domain" description="Transglycosylase SLT" evidence="1">
    <location>
        <begin position="57"/>
        <end position="146"/>
    </location>
</feature>
<sequence>MGSSGLAAGAAGVGKGALATSEVSFEGKGLWPGGAAAMSRVVDEALDRNGISDPRARANWKNGMMTIAEHESSFRSDAINVSDTNAHGARQVDGGPLNSSRGPWQLVPGTFAAHHQPGTSNHIWDPVANACASMNYLMSRYGVARDGHNLRALVGQANPGVHHGY</sequence>
<dbReference type="Gene3D" id="1.10.530.10">
    <property type="match status" value="1"/>
</dbReference>
<comment type="caution">
    <text evidence="2">The sequence shown here is derived from an EMBL/GenBank/DDBJ whole genome shotgun (WGS) entry which is preliminary data.</text>
</comment>
<dbReference type="Proteomes" id="UP000051677">
    <property type="component" value="Unassembled WGS sequence"/>
</dbReference>
<dbReference type="SUPFAM" id="SSF53955">
    <property type="entry name" value="Lysozyme-like"/>
    <property type="match status" value="1"/>
</dbReference>
<evidence type="ECO:0000313" key="3">
    <source>
        <dbReference type="Proteomes" id="UP000051677"/>
    </source>
</evidence>
<gene>
    <name evidence="2" type="ORF">AO501_26120</name>
</gene>
<protein>
    <recommendedName>
        <fullName evidence="1">Transglycosylase SLT domain-containing protein</fullName>
    </recommendedName>
</protein>
<proteinExistence type="predicted"/>
<name>A0A0Q2LXH2_MYCGO</name>
<dbReference type="InterPro" id="IPR008258">
    <property type="entry name" value="Transglycosylase_SLT_dom_1"/>
</dbReference>
<evidence type="ECO:0000313" key="2">
    <source>
        <dbReference type="EMBL" id="KQH80354.1"/>
    </source>
</evidence>
<accession>A0A0Q2LXH2</accession>
<dbReference type="Pfam" id="PF01464">
    <property type="entry name" value="SLT"/>
    <property type="match status" value="1"/>
</dbReference>
<dbReference type="EMBL" id="LKTM01000028">
    <property type="protein sequence ID" value="KQH80354.1"/>
    <property type="molecule type" value="Genomic_DNA"/>
</dbReference>
<organism evidence="2 3">
    <name type="scientific">Mycobacterium gordonae</name>
    <dbReference type="NCBI Taxonomy" id="1778"/>
    <lineage>
        <taxon>Bacteria</taxon>
        <taxon>Bacillati</taxon>
        <taxon>Actinomycetota</taxon>
        <taxon>Actinomycetes</taxon>
        <taxon>Mycobacteriales</taxon>
        <taxon>Mycobacteriaceae</taxon>
        <taxon>Mycobacterium</taxon>
    </lineage>
</organism>
<dbReference type="AlphaFoldDB" id="A0A0Q2LXH2"/>